<dbReference type="Gene3D" id="3.20.20.70">
    <property type="entry name" value="Aldolase class I"/>
    <property type="match status" value="1"/>
</dbReference>
<comment type="similarity">
    <text evidence="3 6">Belongs to the class I fructose-bisphosphate aldolase family.</text>
</comment>
<dbReference type="EC" id="4.1.2.13" evidence="6"/>
<sequence length="351" mass="38791">MNVKKLTETTHALLADNKGLFAMDESISTCNKRFADAGIAQTEENRRRYRELIIKTSGLNESISGVILYHETIRQSDESGIPFIKIITDAGIIPGIKVDIGTEDLAGFPDEKITEGLDGLRYRLKEYARMGARFSKWRAVMFIGQGIPSRNCIISNANALARYAALCQECGLVPIVEPEVMMLGGHSSKMCYTITKEVINTVFDELYLQNIALEGIILKPNMILPGLDSGEKKSAEKIAEDTIKCLMECVPAAVPGIAFLSGGQSPQEASIRLNAMKQNPASNLPWKLTFSFGRALQETALMSWKGDDANMVNAQQDIYHRAKCNRAANMGLYNDEIEKRNQKGLKLHILG</sequence>
<dbReference type="GO" id="GO:0006096">
    <property type="term" value="P:glycolytic process"/>
    <property type="evidence" value="ECO:0007669"/>
    <property type="project" value="UniProtKB-UniPathway"/>
</dbReference>
<evidence type="ECO:0000256" key="6">
    <source>
        <dbReference type="RuleBase" id="RU003994"/>
    </source>
</evidence>
<dbReference type="OrthoDB" id="9813469at2"/>
<comment type="catalytic activity">
    <reaction evidence="1 6">
        <text>beta-D-fructose 1,6-bisphosphate = D-glyceraldehyde 3-phosphate + dihydroxyacetone phosphate</text>
        <dbReference type="Rhea" id="RHEA:14729"/>
        <dbReference type="ChEBI" id="CHEBI:32966"/>
        <dbReference type="ChEBI" id="CHEBI:57642"/>
        <dbReference type="ChEBI" id="CHEBI:59776"/>
        <dbReference type="EC" id="4.1.2.13"/>
    </reaction>
</comment>
<dbReference type="GO" id="GO:0004332">
    <property type="term" value="F:fructose-bisphosphate aldolase activity"/>
    <property type="evidence" value="ECO:0007669"/>
    <property type="project" value="UniProtKB-EC"/>
</dbReference>
<keyword evidence="4 6" id="KW-0324">Glycolysis</keyword>
<dbReference type="SUPFAM" id="SSF51569">
    <property type="entry name" value="Aldolase"/>
    <property type="match status" value="1"/>
</dbReference>
<evidence type="ECO:0000256" key="1">
    <source>
        <dbReference type="ARBA" id="ARBA00000441"/>
    </source>
</evidence>
<reference evidence="7 8" key="1">
    <citation type="submission" date="2018-10" db="EMBL/GenBank/DDBJ databases">
        <title>Genome sequencing of Pedobacter jejuensis TNB23.</title>
        <authorList>
            <person name="Cho Y.-J."/>
            <person name="Cho A."/>
            <person name="Kim O.-S."/>
        </authorList>
    </citation>
    <scope>NUCLEOTIDE SEQUENCE [LARGE SCALE GENOMIC DNA]</scope>
    <source>
        <strain evidence="7 8">TNB23</strain>
    </source>
</reference>
<comment type="pathway">
    <text evidence="2">Carbohydrate degradation; glycolysis; D-glyceraldehyde 3-phosphate and glycerone phosphate from D-glucose: step 4/4.</text>
</comment>
<evidence type="ECO:0000256" key="3">
    <source>
        <dbReference type="ARBA" id="ARBA00010387"/>
    </source>
</evidence>
<dbReference type="InterPro" id="IPR013785">
    <property type="entry name" value="Aldolase_TIM"/>
</dbReference>
<dbReference type="Proteomes" id="UP000274046">
    <property type="component" value="Unassembled WGS sequence"/>
</dbReference>
<gene>
    <name evidence="7" type="ORF">D7004_02200</name>
</gene>
<dbReference type="PANTHER" id="PTHR11627">
    <property type="entry name" value="FRUCTOSE-BISPHOSPHATE ALDOLASE"/>
    <property type="match status" value="1"/>
</dbReference>
<protein>
    <recommendedName>
        <fullName evidence="6">Fructose-bisphosphate aldolase</fullName>
        <ecNumber evidence="6">4.1.2.13</ecNumber>
    </recommendedName>
</protein>
<dbReference type="EMBL" id="RBEE01000003">
    <property type="protein sequence ID" value="RNL56060.1"/>
    <property type="molecule type" value="Genomic_DNA"/>
</dbReference>
<dbReference type="FunFam" id="3.20.20.70:FF:000140">
    <property type="entry name" value="Fructose-bisphosphate aldolase"/>
    <property type="match status" value="1"/>
</dbReference>
<dbReference type="InterPro" id="IPR000741">
    <property type="entry name" value="FBA_I"/>
</dbReference>
<comment type="caution">
    <text evidence="7">The sequence shown here is derived from an EMBL/GenBank/DDBJ whole genome shotgun (WGS) entry which is preliminary data.</text>
</comment>
<dbReference type="Pfam" id="PF00274">
    <property type="entry name" value="Glycolytic"/>
    <property type="match status" value="1"/>
</dbReference>
<evidence type="ECO:0000256" key="2">
    <source>
        <dbReference type="ARBA" id="ARBA00004714"/>
    </source>
</evidence>
<proteinExistence type="inferred from homology"/>
<dbReference type="NCBIfam" id="NF033379">
    <property type="entry name" value="FrucBisAld_I"/>
    <property type="match status" value="1"/>
</dbReference>
<dbReference type="PROSITE" id="PS00158">
    <property type="entry name" value="ALDOLASE_CLASS_I"/>
    <property type="match status" value="1"/>
</dbReference>
<dbReference type="AlphaFoldDB" id="A0A3N0C1Y9"/>
<keyword evidence="5 6" id="KW-0456">Lyase</keyword>
<dbReference type="InterPro" id="IPR029768">
    <property type="entry name" value="Aldolase_I_AS"/>
</dbReference>
<evidence type="ECO:0000313" key="8">
    <source>
        <dbReference type="Proteomes" id="UP000274046"/>
    </source>
</evidence>
<evidence type="ECO:0000313" key="7">
    <source>
        <dbReference type="EMBL" id="RNL56060.1"/>
    </source>
</evidence>
<accession>A0A3N0C1Y9</accession>
<keyword evidence="8" id="KW-1185">Reference proteome</keyword>
<evidence type="ECO:0000256" key="5">
    <source>
        <dbReference type="ARBA" id="ARBA00023239"/>
    </source>
</evidence>
<name>A0A3N0C1Y9_9SPHI</name>
<organism evidence="7 8">
    <name type="scientific">Pedobacter jejuensis</name>
    <dbReference type="NCBI Taxonomy" id="1268550"/>
    <lineage>
        <taxon>Bacteria</taxon>
        <taxon>Pseudomonadati</taxon>
        <taxon>Bacteroidota</taxon>
        <taxon>Sphingobacteriia</taxon>
        <taxon>Sphingobacteriales</taxon>
        <taxon>Sphingobacteriaceae</taxon>
        <taxon>Pedobacter</taxon>
    </lineage>
</organism>
<dbReference type="UniPathway" id="UPA00109">
    <property type="reaction ID" value="UER00183"/>
</dbReference>
<evidence type="ECO:0000256" key="4">
    <source>
        <dbReference type="ARBA" id="ARBA00023152"/>
    </source>
</evidence>